<name>A0AAE0GJV2_9CHLO</name>
<dbReference type="AlphaFoldDB" id="A0AAE0GJV2"/>
<evidence type="ECO:0000259" key="8">
    <source>
        <dbReference type="PROSITE" id="PS50237"/>
    </source>
</evidence>
<sequence>EFEVRFKGESSAGSAVTREWMDLVAMEAFLNPEKHLLVSFDGNSTFTLDPLGPFINPCWYHDYELLGRLIGLALYHNISINVPLHPHLCRLLFSGGELWPDWCLADLEPLDPGTYLHKVKWLVENDVELLGFELTFTDVLHTPPPAKPKPPAADNEKQEGSSSSSPGASTSALASAQEQQEEEDSDNQDEDWHEAPQEFDPLRPQEWEDMELPGLVSDEHRLPGDAMDAAAGFKRFDACESLVDLVENGDQVLVTNENKVPWS</sequence>
<evidence type="ECO:0000256" key="1">
    <source>
        <dbReference type="ARBA" id="ARBA00000885"/>
    </source>
</evidence>
<dbReference type="InterPro" id="IPR035983">
    <property type="entry name" value="Hect_E3_ubiquitin_ligase"/>
</dbReference>
<feature type="non-terminal residue" evidence="9">
    <location>
        <position position="1"/>
    </location>
</feature>
<dbReference type="InterPro" id="IPR000569">
    <property type="entry name" value="HECT_dom"/>
</dbReference>
<dbReference type="Gene3D" id="3.30.2160.10">
    <property type="entry name" value="Hect, E3 ligase catalytic domain"/>
    <property type="match status" value="1"/>
</dbReference>
<evidence type="ECO:0000256" key="5">
    <source>
        <dbReference type="ARBA" id="ARBA00022786"/>
    </source>
</evidence>
<dbReference type="Gene3D" id="3.90.1750.10">
    <property type="entry name" value="Hect, E3 ligase catalytic domains"/>
    <property type="match status" value="1"/>
</dbReference>
<evidence type="ECO:0000256" key="7">
    <source>
        <dbReference type="SAM" id="MobiDB-lite"/>
    </source>
</evidence>
<dbReference type="PANTHER" id="PTHR11254:SF440">
    <property type="entry name" value="E3 UBIQUITIN-PROTEIN LIGASE NEDD-4"/>
    <property type="match status" value="1"/>
</dbReference>
<evidence type="ECO:0000313" key="9">
    <source>
        <dbReference type="EMBL" id="KAK3279457.1"/>
    </source>
</evidence>
<comment type="catalytic activity">
    <reaction evidence="1">
        <text>S-ubiquitinyl-[E2 ubiquitin-conjugating enzyme]-L-cysteine + [acceptor protein]-L-lysine = [E2 ubiquitin-conjugating enzyme]-L-cysteine + N(6)-ubiquitinyl-[acceptor protein]-L-lysine.</text>
        <dbReference type="EC" id="2.3.2.26"/>
    </reaction>
</comment>
<evidence type="ECO:0000256" key="4">
    <source>
        <dbReference type="ARBA" id="ARBA00022679"/>
    </source>
</evidence>
<feature type="compositionally biased region" description="Pro residues" evidence="7">
    <location>
        <begin position="142"/>
        <end position="151"/>
    </location>
</feature>
<feature type="compositionally biased region" description="Acidic residues" evidence="7">
    <location>
        <begin position="179"/>
        <end position="192"/>
    </location>
</feature>
<gene>
    <name evidence="9" type="ORF">CYMTET_12662</name>
</gene>
<reference evidence="9 10" key="1">
    <citation type="journal article" date="2015" name="Genome Biol. Evol.">
        <title>Comparative Genomics of a Bacterivorous Green Alga Reveals Evolutionary Causalities and Consequences of Phago-Mixotrophic Mode of Nutrition.</title>
        <authorList>
            <person name="Burns J.A."/>
            <person name="Paasch A."/>
            <person name="Narechania A."/>
            <person name="Kim E."/>
        </authorList>
    </citation>
    <scope>NUCLEOTIDE SEQUENCE [LARGE SCALE GENOMIC DNA]</scope>
    <source>
        <strain evidence="9 10">PLY_AMNH</strain>
    </source>
</reference>
<dbReference type="InterPro" id="IPR050409">
    <property type="entry name" value="E3_ubiq-protein_ligase"/>
</dbReference>
<dbReference type="Pfam" id="PF00632">
    <property type="entry name" value="HECT"/>
    <property type="match status" value="1"/>
</dbReference>
<dbReference type="Proteomes" id="UP001190700">
    <property type="component" value="Unassembled WGS sequence"/>
</dbReference>
<evidence type="ECO:0000256" key="2">
    <source>
        <dbReference type="ARBA" id="ARBA00004906"/>
    </source>
</evidence>
<dbReference type="SUPFAM" id="SSF56204">
    <property type="entry name" value="Hect, E3 ligase catalytic domain"/>
    <property type="match status" value="1"/>
</dbReference>
<dbReference type="EMBL" id="LGRX02004885">
    <property type="protein sequence ID" value="KAK3279457.1"/>
    <property type="molecule type" value="Genomic_DNA"/>
</dbReference>
<feature type="compositionally biased region" description="Basic and acidic residues" evidence="7">
    <location>
        <begin position="193"/>
        <end position="206"/>
    </location>
</feature>
<evidence type="ECO:0000313" key="10">
    <source>
        <dbReference type="Proteomes" id="UP001190700"/>
    </source>
</evidence>
<dbReference type="GO" id="GO:0061630">
    <property type="term" value="F:ubiquitin protein ligase activity"/>
    <property type="evidence" value="ECO:0007669"/>
    <property type="project" value="UniProtKB-EC"/>
</dbReference>
<feature type="compositionally biased region" description="Low complexity" evidence="7">
    <location>
        <begin position="161"/>
        <end position="178"/>
    </location>
</feature>
<proteinExistence type="predicted"/>
<comment type="pathway">
    <text evidence="2">Protein modification; protein ubiquitination.</text>
</comment>
<accession>A0AAE0GJV2</accession>
<evidence type="ECO:0000256" key="3">
    <source>
        <dbReference type="ARBA" id="ARBA00012485"/>
    </source>
</evidence>
<dbReference type="PROSITE" id="PS50237">
    <property type="entry name" value="HECT"/>
    <property type="match status" value="1"/>
</dbReference>
<dbReference type="EC" id="2.3.2.26" evidence="3"/>
<comment type="caution">
    <text evidence="6">Lacks conserved residue(s) required for the propagation of feature annotation.</text>
</comment>
<protein>
    <recommendedName>
        <fullName evidence="3">HECT-type E3 ubiquitin transferase</fullName>
        <ecNumber evidence="3">2.3.2.26</ecNumber>
    </recommendedName>
</protein>
<keyword evidence="10" id="KW-1185">Reference proteome</keyword>
<comment type="caution">
    <text evidence="9">The sequence shown here is derived from an EMBL/GenBank/DDBJ whole genome shotgun (WGS) entry which is preliminary data.</text>
</comment>
<feature type="region of interest" description="Disordered" evidence="7">
    <location>
        <begin position="141"/>
        <end position="221"/>
    </location>
</feature>
<feature type="domain" description="HECT" evidence="8">
    <location>
        <begin position="1"/>
        <end position="115"/>
    </location>
</feature>
<evidence type="ECO:0000256" key="6">
    <source>
        <dbReference type="PROSITE-ProRule" id="PRU00104"/>
    </source>
</evidence>
<keyword evidence="4" id="KW-0808">Transferase</keyword>
<dbReference type="PANTHER" id="PTHR11254">
    <property type="entry name" value="HECT DOMAIN UBIQUITIN-PROTEIN LIGASE"/>
    <property type="match status" value="1"/>
</dbReference>
<keyword evidence="5 6" id="KW-0833">Ubl conjugation pathway</keyword>
<organism evidence="9 10">
    <name type="scientific">Cymbomonas tetramitiformis</name>
    <dbReference type="NCBI Taxonomy" id="36881"/>
    <lineage>
        <taxon>Eukaryota</taxon>
        <taxon>Viridiplantae</taxon>
        <taxon>Chlorophyta</taxon>
        <taxon>Pyramimonadophyceae</taxon>
        <taxon>Pyramimonadales</taxon>
        <taxon>Pyramimonadaceae</taxon>
        <taxon>Cymbomonas</taxon>
    </lineage>
</organism>